<proteinExistence type="predicted"/>
<reference evidence="2 3" key="1">
    <citation type="journal article" date="2020" name="Cell">
        <title>Large-Scale Comparative Analyses of Tick Genomes Elucidate Their Genetic Diversity and Vector Capacities.</title>
        <authorList>
            <consortium name="Tick Genome and Microbiome Consortium (TIGMIC)"/>
            <person name="Jia N."/>
            <person name="Wang J."/>
            <person name="Shi W."/>
            <person name="Du L."/>
            <person name="Sun Y."/>
            <person name="Zhan W."/>
            <person name="Jiang J.F."/>
            <person name="Wang Q."/>
            <person name="Zhang B."/>
            <person name="Ji P."/>
            <person name="Bell-Sakyi L."/>
            <person name="Cui X.M."/>
            <person name="Yuan T.T."/>
            <person name="Jiang B.G."/>
            <person name="Yang W.F."/>
            <person name="Lam T.T."/>
            <person name="Chang Q.C."/>
            <person name="Ding S.J."/>
            <person name="Wang X.J."/>
            <person name="Zhu J.G."/>
            <person name="Ruan X.D."/>
            <person name="Zhao L."/>
            <person name="Wei J.T."/>
            <person name="Ye R.Z."/>
            <person name="Que T.C."/>
            <person name="Du C.H."/>
            <person name="Zhou Y.H."/>
            <person name="Cheng J.X."/>
            <person name="Dai P.F."/>
            <person name="Guo W.B."/>
            <person name="Han X.H."/>
            <person name="Huang E.J."/>
            <person name="Li L.F."/>
            <person name="Wei W."/>
            <person name="Gao Y.C."/>
            <person name="Liu J.Z."/>
            <person name="Shao H.Z."/>
            <person name="Wang X."/>
            <person name="Wang C.C."/>
            <person name="Yang T.C."/>
            <person name="Huo Q.B."/>
            <person name="Li W."/>
            <person name="Chen H.Y."/>
            <person name="Chen S.E."/>
            <person name="Zhou L.G."/>
            <person name="Ni X.B."/>
            <person name="Tian J.H."/>
            <person name="Sheng Y."/>
            <person name="Liu T."/>
            <person name="Pan Y.S."/>
            <person name="Xia L.Y."/>
            <person name="Li J."/>
            <person name="Zhao F."/>
            <person name="Cao W.C."/>
        </authorList>
    </citation>
    <scope>NUCLEOTIDE SEQUENCE [LARGE SCALE GENOMIC DNA]</scope>
    <source>
        <strain evidence="2">HaeL-2018</strain>
    </source>
</reference>
<dbReference type="AlphaFoldDB" id="A0A9J6FAW6"/>
<dbReference type="EMBL" id="JABSTR010000001">
    <property type="protein sequence ID" value="KAH9360093.1"/>
    <property type="molecule type" value="Genomic_DNA"/>
</dbReference>
<sequence length="124" mass="14140">MTLHSTFVALTEEDENSRVTVAIDCSTGSRHKTENPKDKSQKQSNIKVPGTSEQINFSGFSKFIHTNLCFQHSKGLRKIKDGRKQRIAIGIVHPNILQRDFPRIKKKKMCLLTKCNRSLFLPTD</sequence>
<dbReference type="Proteomes" id="UP000821853">
    <property type="component" value="Chromosome 1"/>
</dbReference>
<evidence type="ECO:0000313" key="2">
    <source>
        <dbReference type="EMBL" id="KAH9360093.1"/>
    </source>
</evidence>
<dbReference type="VEuPathDB" id="VectorBase:HLOH_045570"/>
<gene>
    <name evidence="2" type="ORF">HPB48_014618</name>
</gene>
<evidence type="ECO:0000313" key="3">
    <source>
        <dbReference type="Proteomes" id="UP000821853"/>
    </source>
</evidence>
<organism evidence="2 3">
    <name type="scientific">Haemaphysalis longicornis</name>
    <name type="common">Bush tick</name>
    <dbReference type="NCBI Taxonomy" id="44386"/>
    <lineage>
        <taxon>Eukaryota</taxon>
        <taxon>Metazoa</taxon>
        <taxon>Ecdysozoa</taxon>
        <taxon>Arthropoda</taxon>
        <taxon>Chelicerata</taxon>
        <taxon>Arachnida</taxon>
        <taxon>Acari</taxon>
        <taxon>Parasitiformes</taxon>
        <taxon>Ixodida</taxon>
        <taxon>Ixodoidea</taxon>
        <taxon>Ixodidae</taxon>
        <taxon>Haemaphysalinae</taxon>
        <taxon>Haemaphysalis</taxon>
    </lineage>
</organism>
<accession>A0A9J6FAW6</accession>
<feature type="region of interest" description="Disordered" evidence="1">
    <location>
        <begin position="22"/>
        <end position="48"/>
    </location>
</feature>
<comment type="caution">
    <text evidence="2">The sequence shown here is derived from an EMBL/GenBank/DDBJ whole genome shotgun (WGS) entry which is preliminary data.</text>
</comment>
<protein>
    <submittedName>
        <fullName evidence="2">Uncharacterized protein</fullName>
    </submittedName>
</protein>
<evidence type="ECO:0000256" key="1">
    <source>
        <dbReference type="SAM" id="MobiDB-lite"/>
    </source>
</evidence>
<keyword evidence="3" id="KW-1185">Reference proteome</keyword>
<name>A0A9J6FAW6_HAELO</name>
<feature type="compositionally biased region" description="Basic and acidic residues" evidence="1">
    <location>
        <begin position="31"/>
        <end position="41"/>
    </location>
</feature>